<keyword evidence="1" id="KW-0812">Transmembrane</keyword>
<reference evidence="2 3" key="1">
    <citation type="submission" date="2019-02" db="EMBL/GenBank/DDBJ databases">
        <title>Genome sequence of the sea-ice species Brumimicrobium glaciale.</title>
        <authorList>
            <person name="Bowman J.P."/>
        </authorList>
    </citation>
    <scope>NUCLEOTIDE SEQUENCE [LARGE SCALE GENOMIC DNA]</scope>
    <source>
        <strain evidence="2 3">IC156</strain>
    </source>
</reference>
<dbReference type="Pfam" id="PF11750">
    <property type="entry name" value="DUF3307"/>
    <property type="match status" value="1"/>
</dbReference>
<evidence type="ECO:0000313" key="3">
    <source>
        <dbReference type="Proteomes" id="UP000293952"/>
    </source>
</evidence>
<dbReference type="Proteomes" id="UP000293952">
    <property type="component" value="Unassembled WGS sequence"/>
</dbReference>
<feature type="transmembrane region" description="Helical" evidence="1">
    <location>
        <begin position="126"/>
        <end position="146"/>
    </location>
</feature>
<keyword evidence="1" id="KW-1133">Transmembrane helix</keyword>
<accession>A0A4Q4KQ31</accession>
<gene>
    <name evidence="2" type="ORF">ERX46_06335</name>
</gene>
<dbReference type="InterPro" id="IPR021737">
    <property type="entry name" value="Phage_phiKZ_Orf197"/>
</dbReference>
<keyword evidence="1" id="KW-0472">Membrane</keyword>
<dbReference type="RefSeq" id="WP_130092995.1">
    <property type="nucleotide sequence ID" value="NZ_SETE01000002.1"/>
</dbReference>
<keyword evidence="3" id="KW-1185">Reference proteome</keyword>
<dbReference type="OrthoDB" id="8536716at2"/>
<evidence type="ECO:0000313" key="2">
    <source>
        <dbReference type="EMBL" id="RYM34987.1"/>
    </source>
</evidence>
<feature type="transmembrane region" description="Helical" evidence="1">
    <location>
        <begin position="44"/>
        <end position="70"/>
    </location>
</feature>
<evidence type="ECO:0000256" key="1">
    <source>
        <dbReference type="SAM" id="Phobius"/>
    </source>
</evidence>
<name>A0A4Q4KQ31_9FLAO</name>
<organism evidence="2 3">
    <name type="scientific">Brumimicrobium glaciale</name>
    <dbReference type="NCBI Taxonomy" id="200475"/>
    <lineage>
        <taxon>Bacteria</taxon>
        <taxon>Pseudomonadati</taxon>
        <taxon>Bacteroidota</taxon>
        <taxon>Flavobacteriia</taxon>
        <taxon>Flavobacteriales</taxon>
        <taxon>Crocinitomicaceae</taxon>
        <taxon>Brumimicrobium</taxon>
    </lineage>
</organism>
<sequence length="235" mass="26852">MDISTLITLQFIAHLLTDYIFQSEKQVEDLNEKGFKSKFLPQHFLIAFICSWVLSFQLLFVVAAIVIAAIHVIIDGLKKYLDKDRKIGKYSFYISQLLHLLILIIVSLLFEKTTPLIDFYEMKFDWYIVLLIAGYLFCLKPANILIKQIFKSYSITDQTNDDLQRAGRLIGSLERILALTFVILSQYEALGFLIAAKSILRFKDGATRKTEYVLIGTMLSFGIAIGTGILILHLK</sequence>
<comment type="caution">
    <text evidence="2">The sequence shown here is derived from an EMBL/GenBank/DDBJ whole genome shotgun (WGS) entry which is preliminary data.</text>
</comment>
<feature type="transmembrane region" description="Helical" evidence="1">
    <location>
        <begin position="90"/>
        <end position="110"/>
    </location>
</feature>
<dbReference type="EMBL" id="SETE01000002">
    <property type="protein sequence ID" value="RYM34987.1"/>
    <property type="molecule type" value="Genomic_DNA"/>
</dbReference>
<protein>
    <submittedName>
        <fullName evidence="2">DUF3307 domain-containing protein</fullName>
    </submittedName>
</protein>
<dbReference type="AlphaFoldDB" id="A0A4Q4KQ31"/>
<proteinExistence type="predicted"/>
<feature type="transmembrane region" description="Helical" evidence="1">
    <location>
        <begin position="212"/>
        <end position="234"/>
    </location>
</feature>